<feature type="region of interest" description="Disordered" evidence="1">
    <location>
        <begin position="152"/>
        <end position="233"/>
    </location>
</feature>
<feature type="compositionally biased region" description="Basic and acidic residues" evidence="1">
    <location>
        <begin position="35"/>
        <end position="45"/>
    </location>
</feature>
<evidence type="ECO:0000256" key="1">
    <source>
        <dbReference type="SAM" id="MobiDB-lite"/>
    </source>
</evidence>
<comment type="caution">
    <text evidence="3">The sequence shown here is derived from an EMBL/GenBank/DDBJ whole genome shotgun (WGS) entry which is preliminary data.</text>
</comment>
<name>A0A926ZKZ2_9CYAN</name>
<evidence type="ECO:0000313" key="4">
    <source>
        <dbReference type="Proteomes" id="UP000641646"/>
    </source>
</evidence>
<feature type="compositionally biased region" description="Basic and acidic residues" evidence="1">
    <location>
        <begin position="167"/>
        <end position="177"/>
    </location>
</feature>
<reference evidence="3" key="1">
    <citation type="journal article" date="2015" name="ISME J.">
        <title>Draft Genome Sequence of Streptomyces incarnatus NRRL8089, which Produces the Nucleoside Antibiotic Sinefungin.</title>
        <authorList>
            <person name="Oshima K."/>
            <person name="Hattori M."/>
            <person name="Shimizu H."/>
            <person name="Fukuda K."/>
            <person name="Nemoto M."/>
            <person name="Inagaki K."/>
            <person name="Tamura T."/>
        </authorList>
    </citation>
    <scope>NUCLEOTIDE SEQUENCE</scope>
    <source>
        <strain evidence="3">FACHB-1375</strain>
    </source>
</reference>
<dbReference type="Proteomes" id="UP000641646">
    <property type="component" value="Unassembled WGS sequence"/>
</dbReference>
<feature type="region of interest" description="Disordered" evidence="1">
    <location>
        <begin position="1"/>
        <end position="56"/>
    </location>
</feature>
<feature type="compositionally biased region" description="Polar residues" evidence="1">
    <location>
        <begin position="23"/>
        <end position="34"/>
    </location>
</feature>
<evidence type="ECO:0000256" key="2">
    <source>
        <dbReference type="SAM" id="Phobius"/>
    </source>
</evidence>
<organism evidence="3 4">
    <name type="scientific">Aerosakkonema funiforme FACHB-1375</name>
    <dbReference type="NCBI Taxonomy" id="2949571"/>
    <lineage>
        <taxon>Bacteria</taxon>
        <taxon>Bacillati</taxon>
        <taxon>Cyanobacteriota</taxon>
        <taxon>Cyanophyceae</taxon>
        <taxon>Oscillatoriophycideae</taxon>
        <taxon>Aerosakkonematales</taxon>
        <taxon>Aerosakkonemataceae</taxon>
        <taxon>Aerosakkonema</taxon>
    </lineage>
</organism>
<keyword evidence="2" id="KW-0812">Transmembrane</keyword>
<keyword evidence="4" id="KW-1185">Reference proteome</keyword>
<feature type="transmembrane region" description="Helical" evidence="2">
    <location>
        <begin position="90"/>
        <end position="111"/>
    </location>
</feature>
<proteinExistence type="predicted"/>
<feature type="compositionally biased region" description="Low complexity" evidence="1">
    <location>
        <begin position="7"/>
        <end position="22"/>
    </location>
</feature>
<evidence type="ECO:0000313" key="3">
    <source>
        <dbReference type="EMBL" id="MBD2186189.1"/>
    </source>
</evidence>
<keyword evidence="2" id="KW-0472">Membrane</keyword>
<dbReference type="RefSeq" id="WP_190475263.1">
    <property type="nucleotide sequence ID" value="NZ_JACJPW010000174.1"/>
</dbReference>
<dbReference type="AlphaFoldDB" id="A0A926ZKZ2"/>
<reference evidence="3" key="2">
    <citation type="submission" date="2020-08" db="EMBL/GenBank/DDBJ databases">
        <authorList>
            <person name="Chen M."/>
            <person name="Teng W."/>
            <person name="Zhao L."/>
            <person name="Hu C."/>
            <person name="Zhou Y."/>
            <person name="Han B."/>
            <person name="Song L."/>
            <person name="Shu W."/>
        </authorList>
    </citation>
    <scope>NUCLEOTIDE SEQUENCE</scope>
    <source>
        <strain evidence="3">FACHB-1375</strain>
    </source>
</reference>
<accession>A0A926ZKZ2</accession>
<protein>
    <submittedName>
        <fullName evidence="3">Uncharacterized protein</fullName>
    </submittedName>
</protein>
<dbReference type="EMBL" id="JACJPW010000174">
    <property type="protein sequence ID" value="MBD2186189.1"/>
    <property type="molecule type" value="Genomic_DNA"/>
</dbReference>
<gene>
    <name evidence="3" type="ORF">H6G03_34900</name>
</gene>
<sequence length="278" mass="30442">MMNRPDNSTNTNETNVTAAETNQNGTIEPAPNQQPKDEFESNRSDDEIDLDNFAGFDPHLPLTLEAQYQLQKENEKPEPLPVAQRGVPRAVTMLVLTGGTILLFLLIWQFVKPRSEVKPIAQTTPKETKQPPIEDEKPELLARLAYQEQQKLVAPKPQTEKQPQTEPEAKPTAEPEAKPTPPPVVERATPRQAAAKSPTPPPRTIVRTVTVPGPPPPPKTIVRTVTVPAPPPPPKTIVRTVTVPGPPPPPKVIVRTVTVPAPAPNPHLYPPPNLPPNR</sequence>
<keyword evidence="2" id="KW-1133">Transmembrane helix</keyword>